<gene>
    <name evidence="1" type="ORF">CLOSAC_03620</name>
</gene>
<dbReference type="SUPFAM" id="SSF51219">
    <property type="entry name" value="TRAP-like"/>
    <property type="match status" value="1"/>
</dbReference>
<evidence type="ECO:0008006" key="3">
    <source>
        <dbReference type="Google" id="ProtNLM"/>
    </source>
</evidence>
<dbReference type="PANTHER" id="PTHR38074:SF1">
    <property type="entry name" value="ALTERED INHERITANCE OF MITOCHONDRIA PROTEIN 24, MITOCHONDRIAL"/>
    <property type="match status" value="1"/>
</dbReference>
<dbReference type="EMBL" id="LZYZ01000001">
    <property type="protein sequence ID" value="OOM16091.1"/>
    <property type="molecule type" value="Genomic_DNA"/>
</dbReference>
<evidence type="ECO:0000313" key="2">
    <source>
        <dbReference type="Proteomes" id="UP000191154"/>
    </source>
</evidence>
<evidence type="ECO:0000313" key="1">
    <source>
        <dbReference type="EMBL" id="OOM16091.1"/>
    </source>
</evidence>
<reference evidence="1 2" key="1">
    <citation type="submission" date="2016-05" db="EMBL/GenBank/DDBJ databases">
        <title>Microbial solvent formation.</title>
        <authorList>
            <person name="Poehlein A."/>
            <person name="Montoya Solano J.D."/>
            <person name="Flitsch S."/>
            <person name="Krabben P."/>
            <person name="Duerre P."/>
            <person name="Daniel R."/>
        </authorList>
    </citation>
    <scope>NUCLEOTIDE SEQUENCE [LARGE SCALE GENOMIC DNA]</scope>
    <source>
        <strain evidence="1 2">L1-8</strain>
    </source>
</reference>
<proteinExistence type="predicted"/>
<sequence length="251" mass="27408">MVTCKNLFENKNIEIIESKGDVKVIEYKKDLSVTTSNAMAAYFASEMNVRRRQVLIELKGNAYTISAGAMQWTAGSVKMSADVKGIGDLLGKAISSKVTKESTIKPKYQGNGLLMLEPTYKHILIEDVSEWDGMVLDDGLFLACESKVQQKVVARTNISSAVLGKEGLFNLCLKGEGIAVLESPVPRDELIEFVLDNDEVRIDGNFAIAWSNTLDFRVEKSSRSLIGSAVSGEGFVNVYRGTGKILMAPIA</sequence>
<dbReference type="InterPro" id="IPR002838">
    <property type="entry name" value="AIM24"/>
</dbReference>
<dbReference type="RefSeq" id="WP_077863841.1">
    <property type="nucleotide sequence ID" value="NZ_LZYZ01000001.1"/>
</dbReference>
<dbReference type="Gene3D" id="3.60.160.10">
    <property type="entry name" value="Mitochondrial biogenesis AIM24"/>
    <property type="match status" value="1"/>
</dbReference>
<dbReference type="InterPro" id="IPR036983">
    <property type="entry name" value="AIM24_sf"/>
</dbReference>
<protein>
    <recommendedName>
        <fullName evidence="3">Transcriptional regulator</fullName>
    </recommendedName>
</protein>
<comment type="caution">
    <text evidence="1">The sequence shown here is derived from an EMBL/GenBank/DDBJ whole genome shotgun (WGS) entry which is preliminary data.</text>
</comment>
<dbReference type="AlphaFoldDB" id="A0A1S8NIJ7"/>
<dbReference type="Proteomes" id="UP000191154">
    <property type="component" value="Unassembled WGS sequence"/>
</dbReference>
<dbReference type="Pfam" id="PF01987">
    <property type="entry name" value="AIM24"/>
    <property type="match status" value="1"/>
</dbReference>
<organism evidence="1 2">
    <name type="scientific">Clostridium saccharobutylicum</name>
    <dbReference type="NCBI Taxonomy" id="169679"/>
    <lineage>
        <taxon>Bacteria</taxon>
        <taxon>Bacillati</taxon>
        <taxon>Bacillota</taxon>
        <taxon>Clostridia</taxon>
        <taxon>Eubacteriales</taxon>
        <taxon>Clostridiaceae</taxon>
        <taxon>Clostridium</taxon>
    </lineage>
</organism>
<dbReference type="PANTHER" id="PTHR38074">
    <property type="entry name" value="ALTERED INHERITANCE OF MITOCHONDRIA PROTEIN 24, MITOCHONDRIAL"/>
    <property type="match status" value="1"/>
</dbReference>
<name>A0A1S8NIJ7_CLOSA</name>
<dbReference type="InterPro" id="IPR016031">
    <property type="entry name" value="Trp_RNA-bd_attenuator-like_dom"/>
</dbReference>
<accession>A0A1S8NIJ7</accession>